<dbReference type="KEGG" id="barh:WN72_40565"/>
<name>A0AAE7NZJ0_9BRAD</name>
<dbReference type="PROSITE" id="PS50005">
    <property type="entry name" value="TPR"/>
    <property type="match status" value="1"/>
</dbReference>
<dbReference type="SMART" id="SM00028">
    <property type="entry name" value="TPR"/>
    <property type="match status" value="1"/>
</dbReference>
<dbReference type="EMBL" id="CP030050">
    <property type="protein sequence ID" value="QOZ71884.1"/>
    <property type="molecule type" value="Genomic_DNA"/>
</dbReference>
<dbReference type="AlphaFoldDB" id="A0AAE7NZJ0"/>
<reference evidence="2 3" key="1">
    <citation type="submission" date="2018-06" db="EMBL/GenBank/DDBJ databases">
        <title>Comparative genomics of Bradyrhizobium nodulating Arachidis hypogaea.</title>
        <authorList>
            <person name="Li Y."/>
        </authorList>
    </citation>
    <scope>NUCLEOTIDE SEQUENCE [LARGE SCALE GENOMIC DNA]</scope>
    <source>
        <strain evidence="2 3">CCBAU 051107</strain>
    </source>
</reference>
<sequence length="309" mass="33951">MGMWNWLTGSKDAPRGDADEEDFDFGNTIHIASHDFIGLRARSPNGRFTLAWADGGPDQSRFGRYLLLDGKRVIVEGRMPRPNDGVVTDAGVFILNDWGGLETLSGTFHAFGADGNTLVSRHFMANLFNNGISADGRFAACQTANAPGTDGNRLTVFDLEAGREIGGFQPESGWAKDYAFFPETRRIRLLYHDGGAFDYDFEGAFVDRTKWLAFGLTQGNIFVIETLIAEMDGKPSPELASQVLPAIDIALGKLRVDDNRTRARLLRSRGTCLEALADLREALACYDEALSLDPKVGVKRRADALRKVV</sequence>
<dbReference type="InterPro" id="IPR019734">
    <property type="entry name" value="TPR_rpt"/>
</dbReference>
<proteinExistence type="predicted"/>
<protein>
    <recommendedName>
        <fullName evidence="4">Tetratricopeptide repeat-containing protein</fullName>
    </recommendedName>
</protein>
<evidence type="ECO:0008006" key="4">
    <source>
        <dbReference type="Google" id="ProtNLM"/>
    </source>
</evidence>
<feature type="repeat" description="TPR" evidence="1">
    <location>
        <begin position="263"/>
        <end position="296"/>
    </location>
</feature>
<keyword evidence="1" id="KW-0802">TPR repeat</keyword>
<evidence type="ECO:0000256" key="1">
    <source>
        <dbReference type="PROSITE-ProRule" id="PRU00339"/>
    </source>
</evidence>
<dbReference type="SUPFAM" id="SSF48452">
    <property type="entry name" value="TPR-like"/>
    <property type="match status" value="1"/>
</dbReference>
<gene>
    <name evidence="2" type="ORF">WN72_40565</name>
</gene>
<dbReference type="SUPFAM" id="SSF50993">
    <property type="entry name" value="Peptidase/esterase 'gauge' domain"/>
    <property type="match status" value="1"/>
</dbReference>
<evidence type="ECO:0000313" key="2">
    <source>
        <dbReference type="EMBL" id="QOZ71884.1"/>
    </source>
</evidence>
<evidence type="ECO:0000313" key="3">
    <source>
        <dbReference type="Proteomes" id="UP000594015"/>
    </source>
</evidence>
<organism evidence="2 3">
    <name type="scientific">Bradyrhizobium arachidis</name>
    <dbReference type="NCBI Taxonomy" id="858423"/>
    <lineage>
        <taxon>Bacteria</taxon>
        <taxon>Pseudomonadati</taxon>
        <taxon>Pseudomonadota</taxon>
        <taxon>Alphaproteobacteria</taxon>
        <taxon>Hyphomicrobiales</taxon>
        <taxon>Nitrobacteraceae</taxon>
        <taxon>Bradyrhizobium</taxon>
    </lineage>
</organism>
<dbReference type="InterPro" id="IPR011990">
    <property type="entry name" value="TPR-like_helical_dom_sf"/>
</dbReference>
<dbReference type="Proteomes" id="UP000594015">
    <property type="component" value="Chromosome"/>
</dbReference>
<accession>A0AAE7NZJ0</accession>
<dbReference type="Gene3D" id="1.25.40.10">
    <property type="entry name" value="Tetratricopeptide repeat domain"/>
    <property type="match status" value="1"/>
</dbReference>